<dbReference type="Proteomes" id="UP000681340">
    <property type="component" value="Unassembled WGS sequence"/>
</dbReference>
<organism evidence="1 2">
    <name type="scientific">Actinoplanes auranticolor</name>
    <dbReference type="NCBI Taxonomy" id="47988"/>
    <lineage>
        <taxon>Bacteria</taxon>
        <taxon>Bacillati</taxon>
        <taxon>Actinomycetota</taxon>
        <taxon>Actinomycetes</taxon>
        <taxon>Micromonosporales</taxon>
        <taxon>Micromonosporaceae</taxon>
        <taxon>Actinoplanes</taxon>
    </lineage>
</organism>
<reference evidence="1" key="1">
    <citation type="submission" date="2021-03" db="EMBL/GenBank/DDBJ databases">
        <title>Whole genome shotgun sequence of Actinoplanes auranticolor NBRC 12245.</title>
        <authorList>
            <person name="Komaki H."/>
            <person name="Tamura T."/>
        </authorList>
    </citation>
    <scope>NUCLEOTIDE SEQUENCE</scope>
    <source>
        <strain evidence="1">NBRC 12245</strain>
    </source>
</reference>
<dbReference type="EMBL" id="BOQL01000073">
    <property type="protein sequence ID" value="GIM78473.1"/>
    <property type="molecule type" value="Genomic_DNA"/>
</dbReference>
<sequence length="61" mass="6974">MYAHVRAVERKWRAGRAAPWSTFRHAAHPGTKFPRIRALGKARLPLGTLPGRKVEEKVERT</sequence>
<accession>A0A919SWP1</accession>
<gene>
    <name evidence="1" type="ORF">Aau02nite_81010</name>
</gene>
<dbReference type="AlphaFoldDB" id="A0A919SWP1"/>
<keyword evidence="2" id="KW-1185">Reference proteome</keyword>
<comment type="caution">
    <text evidence="1">The sequence shown here is derived from an EMBL/GenBank/DDBJ whole genome shotgun (WGS) entry which is preliminary data.</text>
</comment>
<proteinExistence type="predicted"/>
<name>A0A919SWP1_9ACTN</name>
<evidence type="ECO:0000313" key="2">
    <source>
        <dbReference type="Proteomes" id="UP000681340"/>
    </source>
</evidence>
<evidence type="ECO:0000313" key="1">
    <source>
        <dbReference type="EMBL" id="GIM78473.1"/>
    </source>
</evidence>
<protein>
    <submittedName>
        <fullName evidence="1">Uncharacterized protein</fullName>
    </submittedName>
</protein>